<keyword evidence="2" id="KW-1185">Reference proteome</keyword>
<name>A0ACC2KIA4_PERAE</name>
<gene>
    <name evidence="1" type="ORF">MRB53_029167</name>
</gene>
<reference evidence="1 2" key="1">
    <citation type="journal article" date="2022" name="Hortic Res">
        <title>A haplotype resolved chromosomal level avocado genome allows analysis of novel avocado genes.</title>
        <authorList>
            <person name="Nath O."/>
            <person name="Fletcher S.J."/>
            <person name="Hayward A."/>
            <person name="Shaw L.M."/>
            <person name="Masouleh A.K."/>
            <person name="Furtado A."/>
            <person name="Henry R.J."/>
            <person name="Mitter N."/>
        </authorList>
    </citation>
    <scope>NUCLEOTIDE SEQUENCE [LARGE SCALE GENOMIC DNA]</scope>
    <source>
        <strain evidence="2">cv. Hass</strain>
    </source>
</reference>
<comment type="caution">
    <text evidence="1">The sequence shown here is derived from an EMBL/GenBank/DDBJ whole genome shotgun (WGS) entry which is preliminary data.</text>
</comment>
<organism evidence="1 2">
    <name type="scientific">Persea americana</name>
    <name type="common">Avocado</name>
    <dbReference type="NCBI Taxonomy" id="3435"/>
    <lineage>
        <taxon>Eukaryota</taxon>
        <taxon>Viridiplantae</taxon>
        <taxon>Streptophyta</taxon>
        <taxon>Embryophyta</taxon>
        <taxon>Tracheophyta</taxon>
        <taxon>Spermatophyta</taxon>
        <taxon>Magnoliopsida</taxon>
        <taxon>Magnoliidae</taxon>
        <taxon>Laurales</taxon>
        <taxon>Lauraceae</taxon>
        <taxon>Persea</taxon>
    </lineage>
</organism>
<accession>A0ACC2KIA4</accession>
<evidence type="ECO:0000313" key="1">
    <source>
        <dbReference type="EMBL" id="KAJ8620638.1"/>
    </source>
</evidence>
<dbReference type="EMBL" id="CM056817">
    <property type="protein sequence ID" value="KAJ8620638.1"/>
    <property type="molecule type" value="Genomic_DNA"/>
</dbReference>
<protein>
    <submittedName>
        <fullName evidence="1">Uncharacterized protein</fullName>
    </submittedName>
</protein>
<sequence>MLRSRFAEKIHFAEKLRPVAVESFTKAAEHFEIFLSALTRIVFARIRAADPYFKLSVDVGESKDWFFWSSERRSVEIILYVASKRRIHGDL</sequence>
<evidence type="ECO:0000313" key="2">
    <source>
        <dbReference type="Proteomes" id="UP001234297"/>
    </source>
</evidence>
<dbReference type="Proteomes" id="UP001234297">
    <property type="component" value="Chromosome 9"/>
</dbReference>
<proteinExistence type="predicted"/>